<accession>D1YYD2</accession>
<dbReference type="EMBL" id="AP011532">
    <property type="protein sequence ID" value="BAI61454.1"/>
    <property type="molecule type" value="Genomic_DNA"/>
</dbReference>
<evidence type="ECO:0000313" key="3">
    <source>
        <dbReference type="Proteomes" id="UP000001882"/>
    </source>
</evidence>
<dbReference type="Proteomes" id="UP000001882">
    <property type="component" value="Chromosome"/>
</dbReference>
<reference evidence="2 3" key="2">
    <citation type="journal article" date="2008" name="Int. J. Syst. Evol. Microbiol.">
        <title>Methanocella paludicola gen. nov., sp. nov., a methane-producing archaeon, the first isolate of the lineage 'Rice Cluster I', and proposal of the new archaeal order Methanocellales ord. nov.</title>
        <authorList>
            <person name="Sakai S."/>
            <person name="Imachi H."/>
            <person name="Hanada S."/>
            <person name="Ohashi A."/>
            <person name="Harada H."/>
            <person name="Kamagata Y."/>
        </authorList>
    </citation>
    <scope>NUCLEOTIDE SEQUENCE [LARGE SCALE GENOMIC DNA]</scope>
    <source>
        <strain evidence="3">DSM 17711 / JCM 13418 / NBRC 101707 / SANAE</strain>
    </source>
</reference>
<dbReference type="Pfam" id="PF26351">
    <property type="entry name" value="DUF8091"/>
    <property type="match status" value="1"/>
</dbReference>
<dbReference type="KEGG" id="mpd:MCP_1382"/>
<sequence length="242" mass="27989">MGTPQIGTLNEKPLHEALKQWYAVPRDMFEVPVDGSVVDIVRDDLLIEIQTKNFSAIKRKLEKLVVNHPVRLVYPIPGEKWITKKADDGSTVSRRRSPKRGTYEQIFYELVRLPELLKNPNFTLELLLIEEEEVRRFDGVRGWRRGGWVTEERWLLRVIDRRILKSPADMLTFIPTTLAEPFNVSDLAATTKINRTLAQKMVYCLRTMDCLAPAGKKVNAILYVRLTTGANSTESRYKEKYK</sequence>
<name>D1YYD2_METPS</name>
<evidence type="ECO:0000259" key="1">
    <source>
        <dbReference type="Pfam" id="PF26351"/>
    </source>
</evidence>
<dbReference type="InterPro" id="IPR058404">
    <property type="entry name" value="DUF8091"/>
</dbReference>
<keyword evidence="3" id="KW-1185">Reference proteome</keyword>
<gene>
    <name evidence="2" type="ordered locus">MCP_1382</name>
</gene>
<evidence type="ECO:0000313" key="2">
    <source>
        <dbReference type="EMBL" id="BAI61454.1"/>
    </source>
</evidence>
<dbReference type="STRING" id="304371.MCP_1382"/>
<dbReference type="AlphaFoldDB" id="D1YYD2"/>
<feature type="domain" description="DUF8091" evidence="1">
    <location>
        <begin position="12"/>
        <end position="164"/>
    </location>
</feature>
<dbReference type="GeneID" id="8681344"/>
<dbReference type="RefSeq" id="WP_012900133.1">
    <property type="nucleotide sequence ID" value="NC_013665.1"/>
</dbReference>
<protein>
    <recommendedName>
        <fullName evidence="1">DUF8091 domain-containing protein</fullName>
    </recommendedName>
</protein>
<proteinExistence type="predicted"/>
<reference evidence="3" key="3">
    <citation type="journal article" date="2011" name="PLoS ONE">
        <title>Genome sequence of a mesophilic hydrogenotrophic methanogen Methanocella paludicola, the first cultivated representative of the order Methanocellales.</title>
        <authorList>
            <person name="Sakai S."/>
            <person name="Takaki Y."/>
            <person name="Shimamura S."/>
            <person name="Sekine M."/>
            <person name="Tajima T."/>
            <person name="Kosugi H."/>
            <person name="Ichikawa N."/>
            <person name="Tasumi E."/>
            <person name="Hiraki A.T."/>
            <person name="Shimizu A."/>
            <person name="Kato Y."/>
            <person name="Nishiko R."/>
            <person name="Mori K."/>
            <person name="Fujita N."/>
            <person name="Imachi H."/>
            <person name="Takai K."/>
        </authorList>
    </citation>
    <scope>NUCLEOTIDE SEQUENCE [LARGE SCALE GENOMIC DNA]</scope>
    <source>
        <strain evidence="3">DSM 17711 / JCM 13418 / NBRC 101707 / SANAE</strain>
    </source>
</reference>
<organism evidence="2 3">
    <name type="scientific">Methanocella paludicola (strain DSM 17711 / JCM 13418 / NBRC 101707 / SANAE)</name>
    <dbReference type="NCBI Taxonomy" id="304371"/>
    <lineage>
        <taxon>Archaea</taxon>
        <taxon>Methanobacteriati</taxon>
        <taxon>Methanobacteriota</taxon>
        <taxon>Stenosarchaea group</taxon>
        <taxon>Methanomicrobia</taxon>
        <taxon>Methanocellales</taxon>
        <taxon>Methanocellaceae</taxon>
        <taxon>Methanocella</taxon>
    </lineage>
</organism>
<dbReference type="eggNOG" id="arCOG12582">
    <property type="taxonomic scope" value="Archaea"/>
</dbReference>
<dbReference type="InParanoid" id="D1YYD2"/>
<reference evidence="2 3" key="1">
    <citation type="journal article" date="2007" name="Appl. Environ. Microbiol.">
        <title>Isolation of key methanogens for global methane emission from rice paddy fields: a novel isolate affiliated with the clone cluster rice cluster I.</title>
        <authorList>
            <person name="Sakai S."/>
            <person name="Imachi H."/>
            <person name="Sekiguchi Y."/>
            <person name="Ohashi A."/>
            <person name="Harada H."/>
            <person name="Kamagata Y."/>
        </authorList>
    </citation>
    <scope>NUCLEOTIDE SEQUENCE [LARGE SCALE GENOMIC DNA]</scope>
    <source>
        <strain evidence="3">DSM 17711 / JCM 13418 / NBRC 101707 / SANAE</strain>
    </source>
</reference>